<proteinExistence type="predicted"/>
<gene>
    <name evidence="1" type="ordered locus">Mfl491</name>
</gene>
<name>Q6F0X4_MESFL</name>
<dbReference type="InterPro" id="IPR026487">
    <property type="entry name" value="CHP04141"/>
</dbReference>
<dbReference type="HOGENOM" id="CLU_462942_0_0_14"/>
<reference evidence="1 2" key="1">
    <citation type="submission" date="2004-06" db="EMBL/GenBank/DDBJ databases">
        <authorList>
            <person name="Birren B.W."/>
            <person name="Stange-Thomann N."/>
            <person name="Hafez N."/>
            <person name="DeCaprio D."/>
            <person name="Fisher S."/>
            <person name="Butler J."/>
            <person name="Elkins T."/>
            <person name="Kodira C.D."/>
            <person name="Major J."/>
            <person name="Wang S."/>
            <person name="Nicol R."/>
            <person name="Nusbaum C."/>
        </authorList>
    </citation>
    <scope>NUCLEOTIDE SEQUENCE [LARGE SCALE GENOMIC DNA]</scope>
    <source>
        <strain evidence="2">ATCC 33453 / NBRC 100688 / NCTC 11704 / L1</strain>
    </source>
</reference>
<dbReference type="EMBL" id="AE017263">
    <property type="protein sequence ID" value="AAT75849.1"/>
    <property type="molecule type" value="Genomic_DNA"/>
</dbReference>
<dbReference type="OrthoDB" id="10012297at2"/>
<evidence type="ECO:0000313" key="2">
    <source>
        <dbReference type="Proteomes" id="UP000006647"/>
    </source>
</evidence>
<accession>Q6F0X4</accession>
<evidence type="ECO:0000313" key="1">
    <source>
        <dbReference type="EMBL" id="AAT75849.1"/>
    </source>
</evidence>
<dbReference type="NCBIfam" id="TIGR04141">
    <property type="entry name" value="TIGR04141 family sporadically distributed protein"/>
    <property type="match status" value="1"/>
</dbReference>
<protein>
    <recommendedName>
        <fullName evidence="3">Sporadically distributed protein, TIGR04141 family</fullName>
    </recommendedName>
</protein>
<sequence>MNQSFRIYKLDTKKIWENELQRHNEEMNLSIIKDLIFQYIIDKNSLVENNFWIYNEESDDENIAALVYIKDAEISWMSGLSNFFKDQHFDNLVNTSVSFIFLIAYENELYASTGGHASNYISEFIVKDFGKEIITRLYDGTEPVLQKFVEKPIRGKRIQSTNYNRSNSTITSEIQFSNNIKNLDLETTFNVSKELGIIDEGTSEDEFSKNKINAADFFEIKKSVSPQEFKKYISSISSISKKEPKLWLSYWKPVSEFAENGLNEKYFDEFYEIFETIDKKEITITWSDYADYFNAAKWIIESRDGKFRKEYDVIPTFENIYSDFVKFNFEKAPNRDVSFSKNKIRNFFMNWEITIFDEENKEIKKQKLKNIIDYIYITQEGEIYLNGGKWYILDQTYDEHIKLSFKKLNEKSKKELEDVYKAKKLFKNKSHRINEKKYNDSFLSKKDNKDIILADRITIKNVEICDLIVFADNDQTYLICNKASPTGIGSRDLFNQIETSANLIHSAQNVIYDYYDKLFEKNRIPENISKEDFFKKIRNAKYVAAFVTAPLKWNTESFYSKFLFVDTENVLKTYNKELFLYSPAYEEEI</sequence>
<dbReference type="Pfam" id="PF19614">
    <property type="entry name" value="DUF6119"/>
    <property type="match status" value="1"/>
</dbReference>
<keyword evidence="2" id="KW-1185">Reference proteome</keyword>
<dbReference type="GeneID" id="2897879"/>
<dbReference type="Proteomes" id="UP000006647">
    <property type="component" value="Chromosome"/>
</dbReference>
<evidence type="ECO:0008006" key="3">
    <source>
        <dbReference type="Google" id="ProtNLM"/>
    </source>
</evidence>
<dbReference type="EnsemblBacteria" id="AAT75849">
    <property type="protein sequence ID" value="AAT75849"/>
    <property type="gene ID" value="Mfl491"/>
</dbReference>
<dbReference type="RefSeq" id="WP_011183389.1">
    <property type="nucleotide sequence ID" value="NC_006055.1"/>
</dbReference>
<dbReference type="STRING" id="265311.Mfl491"/>
<dbReference type="KEGG" id="mfl:Mfl491"/>
<dbReference type="AlphaFoldDB" id="Q6F0X4"/>
<dbReference type="PaxDb" id="265311-Mfl491"/>
<organism evidence="1 2">
    <name type="scientific">Mesoplasma florum (strain ATCC 33453 / NBRC 100688 / NCTC 11704 / L1)</name>
    <name type="common">Acholeplasma florum</name>
    <dbReference type="NCBI Taxonomy" id="265311"/>
    <lineage>
        <taxon>Bacteria</taxon>
        <taxon>Bacillati</taxon>
        <taxon>Mycoplasmatota</taxon>
        <taxon>Mollicutes</taxon>
        <taxon>Entomoplasmatales</taxon>
        <taxon>Entomoplasmataceae</taxon>
        <taxon>Mesoplasma</taxon>
    </lineage>
</organism>
<dbReference type="PATRIC" id="fig|265311.5.peg.497"/>